<protein>
    <submittedName>
        <fullName evidence="1">Uncharacterized protein</fullName>
    </submittedName>
</protein>
<evidence type="ECO:0000313" key="2">
    <source>
        <dbReference type="Proteomes" id="UP000189670"/>
    </source>
</evidence>
<name>A0A1V1P809_9BACT</name>
<dbReference type="Proteomes" id="UP000189670">
    <property type="component" value="Unassembled WGS sequence"/>
</dbReference>
<dbReference type="AlphaFoldDB" id="A0A1V1P809"/>
<comment type="caution">
    <text evidence="1">The sequence shown here is derived from an EMBL/GenBank/DDBJ whole genome shotgun (WGS) entry which is preliminary data.</text>
</comment>
<accession>A0A1V1P809</accession>
<dbReference type="EMBL" id="ATBP01000352">
    <property type="protein sequence ID" value="ETR70896.1"/>
    <property type="molecule type" value="Genomic_DNA"/>
</dbReference>
<gene>
    <name evidence="1" type="ORF">OMM_02898</name>
</gene>
<reference evidence="2" key="1">
    <citation type="submission" date="2012-11" db="EMBL/GenBank/DDBJ databases">
        <authorList>
            <person name="Lucero-Rivera Y.E."/>
            <person name="Tovar-Ramirez D."/>
        </authorList>
    </citation>
    <scope>NUCLEOTIDE SEQUENCE [LARGE SCALE GENOMIC DNA]</scope>
    <source>
        <strain evidence="2">Araruama</strain>
    </source>
</reference>
<proteinExistence type="predicted"/>
<evidence type="ECO:0000313" key="1">
    <source>
        <dbReference type="EMBL" id="ETR70896.1"/>
    </source>
</evidence>
<organism evidence="1 2">
    <name type="scientific">Candidatus Magnetoglobus multicellularis str. Araruama</name>
    <dbReference type="NCBI Taxonomy" id="890399"/>
    <lineage>
        <taxon>Bacteria</taxon>
        <taxon>Pseudomonadati</taxon>
        <taxon>Thermodesulfobacteriota</taxon>
        <taxon>Desulfobacteria</taxon>
        <taxon>Desulfobacterales</taxon>
        <taxon>Desulfobacteraceae</taxon>
        <taxon>Candidatus Magnetoglobus</taxon>
    </lineage>
</organism>
<sequence>MFLADNSGGDYTSGIKTFTIEVTASSPPEISGLSDQHINQNSTFGPLSFSVTDLETADEAIMVSAISSNTTLVRNADIQIVADGSFRHLTIIPVSDQYGTTDITIYANDGSTTTTEQILFTVHPTPSANIGVASDQFGYTKGTAPLSVHFLPVDIQHEEEITGWGGLSTTIIITHQRQL</sequence>